<organism evidence="2 3">
    <name type="scientific">Zasmidium cellare</name>
    <name type="common">Wine cellar mold</name>
    <name type="synonym">Racodium cellare</name>
    <dbReference type="NCBI Taxonomy" id="395010"/>
    <lineage>
        <taxon>Eukaryota</taxon>
        <taxon>Fungi</taxon>
        <taxon>Dikarya</taxon>
        <taxon>Ascomycota</taxon>
        <taxon>Pezizomycotina</taxon>
        <taxon>Dothideomycetes</taxon>
        <taxon>Dothideomycetidae</taxon>
        <taxon>Mycosphaerellales</taxon>
        <taxon>Mycosphaerellaceae</taxon>
        <taxon>Zasmidium</taxon>
    </lineage>
</organism>
<feature type="transmembrane region" description="Helical" evidence="1">
    <location>
        <begin position="45"/>
        <end position="65"/>
    </location>
</feature>
<keyword evidence="3" id="KW-1185">Reference proteome</keyword>
<name>A0ABR0ECK4_ZASCE</name>
<sequence length="263" mass="28946">MVNAGAVADQESQCLLGNEADLEAHIAGLNQLVDDAEIHLFDRPLCIFATLFACSYLGAALLVIAPSLKPMQSSDPKGLSEGARTALQAVLDGSSSMAPRLFEKYAGFLGPALLEVAIEQRTVMHLRYLWERSVYDPSPADVQYIYGQGLSAECQLTALQADMTLTPAQHAVRLALFVFPQPFILLATPNAAFCRAMTKRMKKWLERSDLVALWAPSFLGLQSIEEMEKVLKGFYYHPLLFGVTAEKIWAEHELLMSSNGISH</sequence>
<evidence type="ECO:0000313" key="3">
    <source>
        <dbReference type="Proteomes" id="UP001305779"/>
    </source>
</evidence>
<dbReference type="EMBL" id="JAXOVC010000007">
    <property type="protein sequence ID" value="KAK4499094.1"/>
    <property type="molecule type" value="Genomic_DNA"/>
</dbReference>
<proteinExistence type="predicted"/>
<keyword evidence="1" id="KW-0472">Membrane</keyword>
<keyword evidence="1" id="KW-0812">Transmembrane</keyword>
<protein>
    <submittedName>
        <fullName evidence="2">Uncharacterized protein</fullName>
    </submittedName>
</protein>
<feature type="transmembrane region" description="Helical" evidence="1">
    <location>
        <begin position="171"/>
        <end position="193"/>
    </location>
</feature>
<evidence type="ECO:0000256" key="1">
    <source>
        <dbReference type="SAM" id="Phobius"/>
    </source>
</evidence>
<evidence type="ECO:0000313" key="2">
    <source>
        <dbReference type="EMBL" id="KAK4499094.1"/>
    </source>
</evidence>
<gene>
    <name evidence="2" type="ORF">PRZ48_009606</name>
</gene>
<reference evidence="2 3" key="1">
    <citation type="journal article" date="2023" name="G3 (Bethesda)">
        <title>A chromosome-level genome assembly of Zasmidium syzygii isolated from banana leaves.</title>
        <authorList>
            <person name="van Westerhoven A.C."/>
            <person name="Mehrabi R."/>
            <person name="Talebi R."/>
            <person name="Steentjes M.B.F."/>
            <person name="Corcolon B."/>
            <person name="Chong P.A."/>
            <person name="Kema G.H.J."/>
            <person name="Seidl M.F."/>
        </authorList>
    </citation>
    <scope>NUCLEOTIDE SEQUENCE [LARGE SCALE GENOMIC DNA]</scope>
    <source>
        <strain evidence="2 3">P124</strain>
    </source>
</reference>
<accession>A0ABR0ECK4</accession>
<comment type="caution">
    <text evidence="2">The sequence shown here is derived from an EMBL/GenBank/DDBJ whole genome shotgun (WGS) entry which is preliminary data.</text>
</comment>
<dbReference type="Proteomes" id="UP001305779">
    <property type="component" value="Unassembled WGS sequence"/>
</dbReference>
<keyword evidence="1" id="KW-1133">Transmembrane helix</keyword>